<reference evidence="2 3" key="1">
    <citation type="submission" date="2018-01" db="EMBL/GenBank/DDBJ databases">
        <title>Harnessing the power of phylogenomics to disentangle the directionality and signatures of interkingdom host jumping in the parasitic fungal genus Tolypocladium.</title>
        <authorList>
            <person name="Quandt C.A."/>
            <person name="Patterson W."/>
            <person name="Spatafora J.W."/>
        </authorList>
    </citation>
    <scope>NUCLEOTIDE SEQUENCE [LARGE SCALE GENOMIC DNA]</scope>
    <source>
        <strain evidence="2 3">NRBC 100945</strain>
    </source>
</reference>
<name>A0A2S4L8R9_9HYPO</name>
<dbReference type="STRING" id="94208.A0A2S4L8R9"/>
<protein>
    <recommendedName>
        <fullName evidence="4">GPI anchored protein</fullName>
    </recommendedName>
</protein>
<feature type="compositionally biased region" description="Polar residues" evidence="1">
    <location>
        <begin position="195"/>
        <end position="209"/>
    </location>
</feature>
<evidence type="ECO:0000313" key="2">
    <source>
        <dbReference type="EMBL" id="POR38817.1"/>
    </source>
</evidence>
<feature type="compositionally biased region" description="Polar residues" evidence="1">
    <location>
        <begin position="223"/>
        <end position="242"/>
    </location>
</feature>
<proteinExistence type="predicted"/>
<dbReference type="EMBL" id="PKSG01000099">
    <property type="protein sequence ID" value="POR38817.1"/>
    <property type="molecule type" value="Genomic_DNA"/>
</dbReference>
<dbReference type="OrthoDB" id="4991875at2759"/>
<gene>
    <name evidence="2" type="ORF">TPAR_00998</name>
</gene>
<evidence type="ECO:0008006" key="4">
    <source>
        <dbReference type="Google" id="ProtNLM"/>
    </source>
</evidence>
<feature type="compositionally biased region" description="Low complexity" evidence="1">
    <location>
        <begin position="210"/>
        <end position="222"/>
    </location>
</feature>
<dbReference type="Proteomes" id="UP000237481">
    <property type="component" value="Unassembled WGS sequence"/>
</dbReference>
<accession>A0A2S4L8R9</accession>
<evidence type="ECO:0000256" key="1">
    <source>
        <dbReference type="SAM" id="MobiDB-lite"/>
    </source>
</evidence>
<sequence length="265" mass="26570">MSRPAQRISTLCMLLSHFSSRSIIPYSPLLPIAMARSLALLAALAGAAVAADSTTTLSLLVPFYDVHSLGLVGSIVGANSAVTTFAVGCAPGTPRMSCDVPGPGSLTFLQGPSTWVQLLVHSDGISTYTLDTNCKFDPAQDVATCHNSVSQQDRDGTLQSETATVMTGYSSLMIPVTITAGVEKLSAAPGATAAGINTNSAPTASTQAGTDTTSSPTFTLTPAGTSKGTSAASTPTKSSNAAGPMVTQNAVLAGVAAVVGGAMML</sequence>
<feature type="region of interest" description="Disordered" evidence="1">
    <location>
        <begin position="194"/>
        <end position="242"/>
    </location>
</feature>
<comment type="caution">
    <text evidence="2">The sequence shown here is derived from an EMBL/GenBank/DDBJ whole genome shotgun (WGS) entry which is preliminary data.</text>
</comment>
<dbReference type="AlphaFoldDB" id="A0A2S4L8R9"/>
<organism evidence="2 3">
    <name type="scientific">Tolypocladium paradoxum</name>
    <dbReference type="NCBI Taxonomy" id="94208"/>
    <lineage>
        <taxon>Eukaryota</taxon>
        <taxon>Fungi</taxon>
        <taxon>Dikarya</taxon>
        <taxon>Ascomycota</taxon>
        <taxon>Pezizomycotina</taxon>
        <taxon>Sordariomycetes</taxon>
        <taxon>Hypocreomycetidae</taxon>
        <taxon>Hypocreales</taxon>
        <taxon>Ophiocordycipitaceae</taxon>
        <taxon>Tolypocladium</taxon>
    </lineage>
</organism>
<dbReference type="PANTHER" id="PTHR40640:SF1">
    <property type="entry name" value="ANCHORED GLYCOPROTEIN, PUTATIVE (AFU_ORTHOLOGUE AFUA_8G04860)-RELATED"/>
    <property type="match status" value="1"/>
</dbReference>
<evidence type="ECO:0000313" key="3">
    <source>
        <dbReference type="Proteomes" id="UP000237481"/>
    </source>
</evidence>
<keyword evidence="3" id="KW-1185">Reference proteome</keyword>
<dbReference type="PANTHER" id="PTHR40640">
    <property type="entry name" value="ANCHORED GLYCOPROTEIN, PUTATIVE (AFU_ORTHOLOGUE AFUA_8G04860)-RELATED"/>
    <property type="match status" value="1"/>
</dbReference>